<sequence>MIGHKAARPDFCPGLQCRLAQKIKVQRVVSFIKEDSAVPVSTLGDMVGVAHIITQVLVEHRLSKSSLSFKHESKILAAL</sequence>
<dbReference type="AlphaFoldDB" id="A0A450TNA3"/>
<reference evidence="1" key="1">
    <citation type="submission" date="2019-02" db="EMBL/GenBank/DDBJ databases">
        <authorList>
            <person name="Gruber-Vodicka R. H."/>
            <person name="Seah K. B. B."/>
        </authorList>
    </citation>
    <scope>NUCLEOTIDE SEQUENCE</scope>
    <source>
        <strain evidence="1">BECK_DK47</strain>
    </source>
</reference>
<evidence type="ECO:0000313" key="1">
    <source>
        <dbReference type="EMBL" id="VFJ69248.1"/>
    </source>
</evidence>
<proteinExistence type="predicted"/>
<organism evidence="1">
    <name type="scientific">Candidatus Kentrum sp. DK</name>
    <dbReference type="NCBI Taxonomy" id="2126562"/>
    <lineage>
        <taxon>Bacteria</taxon>
        <taxon>Pseudomonadati</taxon>
        <taxon>Pseudomonadota</taxon>
        <taxon>Gammaproteobacteria</taxon>
        <taxon>Candidatus Kentrum</taxon>
    </lineage>
</organism>
<accession>A0A450TNA3</accession>
<name>A0A450TNA3_9GAMM</name>
<protein>
    <submittedName>
        <fullName evidence="1">Uncharacterized protein</fullName>
    </submittedName>
</protein>
<gene>
    <name evidence="1" type="ORF">BECKDK2373B_GA0170837_12386</name>
</gene>
<dbReference type="EMBL" id="CAADEX010000238">
    <property type="protein sequence ID" value="VFJ69248.1"/>
    <property type="molecule type" value="Genomic_DNA"/>
</dbReference>